<protein>
    <submittedName>
        <fullName evidence="3">Uncharacterized protein</fullName>
    </submittedName>
</protein>
<accession>A0ABP0PPE0</accession>
<dbReference type="EMBL" id="CAXAMN010023374">
    <property type="protein sequence ID" value="CAK9077333.1"/>
    <property type="molecule type" value="Genomic_DNA"/>
</dbReference>
<name>A0ABP0PPE0_9DINO</name>
<keyword evidence="1" id="KW-0732">Signal</keyword>
<feature type="signal peptide" evidence="1">
    <location>
        <begin position="1"/>
        <end position="17"/>
    </location>
</feature>
<proteinExistence type="predicted"/>
<comment type="caution">
    <text evidence="3">The sequence shown here is derived from an EMBL/GenBank/DDBJ whole genome shotgun (WGS) entry which is preliminary data.</text>
</comment>
<evidence type="ECO:0000313" key="4">
    <source>
        <dbReference type="Proteomes" id="UP001642484"/>
    </source>
</evidence>
<gene>
    <name evidence="2" type="ORF">CCMP2556_LOCUS38089</name>
    <name evidence="3" type="ORF">CCMP2556_LOCUS38121</name>
</gene>
<organism evidence="3 4">
    <name type="scientific">Durusdinium trenchii</name>
    <dbReference type="NCBI Taxonomy" id="1381693"/>
    <lineage>
        <taxon>Eukaryota</taxon>
        <taxon>Sar</taxon>
        <taxon>Alveolata</taxon>
        <taxon>Dinophyceae</taxon>
        <taxon>Suessiales</taxon>
        <taxon>Symbiodiniaceae</taxon>
        <taxon>Durusdinium</taxon>
    </lineage>
</organism>
<reference evidence="3 4" key="1">
    <citation type="submission" date="2024-02" db="EMBL/GenBank/DDBJ databases">
        <authorList>
            <person name="Chen Y."/>
            <person name="Shah S."/>
            <person name="Dougan E. K."/>
            <person name="Thang M."/>
            <person name="Chan C."/>
        </authorList>
    </citation>
    <scope>NUCLEOTIDE SEQUENCE [LARGE SCALE GENOMIC DNA]</scope>
</reference>
<dbReference type="Proteomes" id="UP001642484">
    <property type="component" value="Unassembled WGS sequence"/>
</dbReference>
<sequence>MLLCFFLLVLDKLNLFGKQERTWQVKADAEPGPTAKKRKSEWTAALKKLPGDTTLVQDVLSYFEMFTEPSSGTGGTVAETSTHPADIVMQAFKDPDSARAAIAKCKDFLEEGMRAHGKKLEIASPPDVTSLLTASDDEHMVAMCPLLAIELKDAERVSFENLQLSTQGAERQRKDILKTAMRFERLIEERKATSTDMSESDILAELVSKYNNFRANAAIKKWQVTPAVQHLHFQKYNLWWSINVKRMKRTMRARHRWSEENWAKNVDHCALAVFAESEVRKMSDSRITEDMIKSMMESFLSGDYNQDLDAILISKPSRFSVEMLSMFQDHIAKPLMKASGAAGSSAMVDADVDVAEVLHLRDQIEIGLGLADRWMERRCLMLCTDKGQKDSLTGFTRRLLQDATTAFPDTDISHMHHLGFLDSTKFGRLGMPEINEMASWCLKVLNLNPDLSMIFICCPVLAGDGVLNGLRGEFRRIEDKLMALGMEMKNCQVVFDTRTLYRAPRGAELKSQDDNVWCKCDFWSLTACKASNPLPLSEYVTPESGTFFSHEHGRSLTDKEDGAQWFSSPSTIKSILEACLCKVSSLKGHSLTVHHFSQYDGNLEKVVCDLMTELSSECHIGCFSETTNPLLFGYASTQVKDKLLEEWKAGQGQMGLLTPKYQPEADLSGQTVPRLPALKICNMDASGNLEIPQDIRDKWISDPVRKPDWRNRLKNFDAVFAPGSGTSGEAPTVVTKDEALDLGGAPLQDPEPALVAEMSPPSMSDDAFDQKYKNMEMNTVLITMGSGQNLTCKLVDDKAKDFISKERNQNKAVEFRLSSADDFVLLEEQSPQGLRDIGPMTVYKLLVSFEKRGILDLKLTGHSAERPPAVQRGEQHDSIVVSHSTHSVFRPAGVQAAKLKGTNLAGFIGFKKLASSQYLCLVWRSLV</sequence>
<dbReference type="EMBL" id="CAXAMN010023372">
    <property type="protein sequence ID" value="CAK9077261.1"/>
    <property type="molecule type" value="Genomic_DNA"/>
</dbReference>
<feature type="chain" id="PRO_5045029443" evidence="1">
    <location>
        <begin position="18"/>
        <end position="927"/>
    </location>
</feature>
<evidence type="ECO:0000256" key="1">
    <source>
        <dbReference type="SAM" id="SignalP"/>
    </source>
</evidence>
<evidence type="ECO:0000313" key="2">
    <source>
        <dbReference type="EMBL" id="CAK9077261.1"/>
    </source>
</evidence>
<keyword evidence="4" id="KW-1185">Reference proteome</keyword>
<evidence type="ECO:0000313" key="3">
    <source>
        <dbReference type="EMBL" id="CAK9077333.1"/>
    </source>
</evidence>